<name>A0AA87LPK9_9BACL</name>
<feature type="domain" description="Abortive infection protein-like C-terminal" evidence="1">
    <location>
        <begin position="195"/>
        <end position="258"/>
    </location>
</feature>
<comment type="caution">
    <text evidence="2">The sequence shown here is derived from an EMBL/GenBank/DDBJ whole genome shotgun (WGS) entry which is preliminary data.</text>
</comment>
<reference evidence="2 3" key="1">
    <citation type="journal article" date="2012" name="J. Bacteriol.">
        <title>Genome Sequence of the Antarctic Psychrophile Bacterium Planococcus antarcticus DSM 14505.</title>
        <authorList>
            <person name="Margolles A."/>
            <person name="Gueimonde M."/>
            <person name="Sanchez B."/>
        </authorList>
    </citation>
    <scope>NUCLEOTIDE SEQUENCE [LARGE SCALE GENOMIC DNA]</scope>
    <source>
        <strain evidence="2 3">DSM 14505</strain>
    </source>
</reference>
<evidence type="ECO:0000313" key="3">
    <source>
        <dbReference type="Proteomes" id="UP000004725"/>
    </source>
</evidence>
<dbReference type="RefSeq" id="WP_006831670.1">
    <property type="nucleotide sequence ID" value="NZ_AJYB01000116.1"/>
</dbReference>
<dbReference type="Proteomes" id="UP000004725">
    <property type="component" value="Unassembled WGS sequence"/>
</dbReference>
<sequence>MAKLGRMEINKVISYIGVDGGYLGDFSYRTHEEFYPNFCDLDIDPNEYNGTTRLRFIAILTEANASNQAKIVKGILEKYPLSYFEEQIENDYRNFTDKDYTDKEKLHDTLIQYVTRLKGEVMEHSDLKHDIEFVKEVLEQANTLISNHSYGSAVDRTHTAIHAYLTDLCKEAGIIFDSKTVKIQDMWQQMKIDHPSFQINMKNHQKPINQTVNAISKILENMNHIRNNHGFSHPNEEIIDEQEAIFIINLSRVLLLYIDGKTQN</sequence>
<dbReference type="InterPro" id="IPR026001">
    <property type="entry name" value="Abi-like_C"/>
</dbReference>
<dbReference type="AlphaFoldDB" id="A0AA87LPK9"/>
<protein>
    <recommendedName>
        <fullName evidence="1">Abortive infection protein-like C-terminal domain-containing protein</fullName>
    </recommendedName>
</protein>
<proteinExistence type="predicted"/>
<dbReference type="Pfam" id="PF14355">
    <property type="entry name" value="Abi_C"/>
    <property type="match status" value="1"/>
</dbReference>
<dbReference type="EMBL" id="AJYB01000116">
    <property type="protein sequence ID" value="EIM04961.1"/>
    <property type="molecule type" value="Genomic_DNA"/>
</dbReference>
<evidence type="ECO:0000313" key="2">
    <source>
        <dbReference type="EMBL" id="EIM04961.1"/>
    </source>
</evidence>
<gene>
    <name evidence="2" type="ORF">A1A1_18717</name>
</gene>
<accession>A0AA87LPK9</accession>
<organism evidence="2 3">
    <name type="scientific">Planococcus antarcticus DSM 14505</name>
    <dbReference type="NCBI Taxonomy" id="1185653"/>
    <lineage>
        <taxon>Bacteria</taxon>
        <taxon>Bacillati</taxon>
        <taxon>Bacillota</taxon>
        <taxon>Bacilli</taxon>
        <taxon>Bacillales</taxon>
        <taxon>Caryophanaceae</taxon>
        <taxon>Planococcus</taxon>
    </lineage>
</organism>
<evidence type="ECO:0000259" key="1">
    <source>
        <dbReference type="Pfam" id="PF14355"/>
    </source>
</evidence>